<evidence type="ECO:0000256" key="1">
    <source>
        <dbReference type="ARBA" id="ARBA00022723"/>
    </source>
</evidence>
<feature type="zinc finger region" description="C3H1-type" evidence="6">
    <location>
        <begin position="281"/>
        <end position="309"/>
    </location>
</feature>
<feature type="domain" description="RanBP2-type" evidence="8">
    <location>
        <begin position="4"/>
        <end position="33"/>
    </location>
</feature>
<dbReference type="GO" id="GO:0051252">
    <property type="term" value="P:regulation of RNA metabolic process"/>
    <property type="evidence" value="ECO:0007669"/>
    <property type="project" value="UniProtKB-ARBA"/>
</dbReference>
<dbReference type="FunFam" id="4.10.1000.10:FF:000003">
    <property type="entry name" value="Zinc finger CCCH domain-containing protein"/>
    <property type="match status" value="1"/>
</dbReference>
<keyword evidence="2" id="KW-0677">Repeat</keyword>
<evidence type="ECO:0000259" key="8">
    <source>
        <dbReference type="PROSITE" id="PS50199"/>
    </source>
</evidence>
<evidence type="ECO:0000256" key="4">
    <source>
        <dbReference type="ARBA" id="ARBA00022833"/>
    </source>
</evidence>
<evidence type="ECO:0000259" key="7">
    <source>
        <dbReference type="PROSITE" id="PS50103"/>
    </source>
</evidence>
<protein>
    <submittedName>
        <fullName evidence="9">Uncharacterized protein</fullName>
    </submittedName>
</protein>
<dbReference type="PANTHER" id="PTHR12547">
    <property type="entry name" value="CCCH ZINC FINGER/TIS11-RELATED"/>
    <property type="match status" value="1"/>
</dbReference>
<evidence type="ECO:0000256" key="3">
    <source>
        <dbReference type="ARBA" id="ARBA00022771"/>
    </source>
</evidence>
<name>A0A6A6N0A1_HEVBR</name>
<dbReference type="GO" id="GO:0003729">
    <property type="term" value="F:mRNA binding"/>
    <property type="evidence" value="ECO:0007669"/>
    <property type="project" value="InterPro"/>
</dbReference>
<dbReference type="SUPFAM" id="SSF90209">
    <property type="entry name" value="Ran binding protein zinc finger-like"/>
    <property type="match status" value="2"/>
</dbReference>
<feature type="domain" description="C3H1-type" evidence="7">
    <location>
        <begin position="219"/>
        <end position="246"/>
    </location>
</feature>
<sequence>MSWAGGDWMCPSCQHINFKKREACQHCSYPKYGGPDPTTFTYNRPGDWYCIARNCGSHNYASRSSCYRCGAMKNDYGGGYGAGNMYGSDGSVPPGWKNGDWICSRPKLSSGHSSITPNPLSLLLSFLEIYQHIIMSYPDSRPPYMSTQLPYQPGNDAIGVWPQFPTNSNEQFDLHSQFEQHQSPYKRTRISEDSSSQSVNFRMPLPNNPPVNKGTTSIFFKTRMCAKFRTGNCRNGENCNFAHGMQDLRQPPPNWQELVGVGVRGEEDRSAGNWDDDQRIIHKMKLCKKFYNGEECPYGESCNFLHEDPSKFRDDARRSRESSAISIGTTGQPVIHGIELQVPGGRVEGEAGNAGSILTKPPPILGNHVSPIMTASVPNLLKKGRVRNAC</sequence>
<dbReference type="SMART" id="SM00356">
    <property type="entry name" value="ZnF_C3H1"/>
    <property type="match status" value="2"/>
</dbReference>
<proteinExistence type="predicted"/>
<organism evidence="9 10">
    <name type="scientific">Hevea brasiliensis</name>
    <name type="common">Para rubber tree</name>
    <name type="synonym">Siphonia brasiliensis</name>
    <dbReference type="NCBI Taxonomy" id="3981"/>
    <lineage>
        <taxon>Eukaryota</taxon>
        <taxon>Viridiplantae</taxon>
        <taxon>Streptophyta</taxon>
        <taxon>Embryophyta</taxon>
        <taxon>Tracheophyta</taxon>
        <taxon>Spermatophyta</taxon>
        <taxon>Magnoliopsida</taxon>
        <taxon>eudicotyledons</taxon>
        <taxon>Gunneridae</taxon>
        <taxon>Pentapetalae</taxon>
        <taxon>rosids</taxon>
        <taxon>fabids</taxon>
        <taxon>Malpighiales</taxon>
        <taxon>Euphorbiaceae</taxon>
        <taxon>Crotonoideae</taxon>
        <taxon>Micrandreae</taxon>
        <taxon>Hevea</taxon>
    </lineage>
</organism>
<dbReference type="SUPFAM" id="SSF90229">
    <property type="entry name" value="CCCH zinc finger"/>
    <property type="match status" value="2"/>
</dbReference>
<evidence type="ECO:0000256" key="2">
    <source>
        <dbReference type="ARBA" id="ARBA00022737"/>
    </source>
</evidence>
<evidence type="ECO:0000313" key="9">
    <source>
        <dbReference type="EMBL" id="KAF2317976.1"/>
    </source>
</evidence>
<keyword evidence="3 5" id="KW-0863">Zinc-finger</keyword>
<evidence type="ECO:0000256" key="6">
    <source>
        <dbReference type="PROSITE-ProRule" id="PRU00723"/>
    </source>
</evidence>
<dbReference type="Pfam" id="PF18044">
    <property type="entry name" value="zf-CCCH_4"/>
    <property type="match status" value="1"/>
</dbReference>
<gene>
    <name evidence="9" type="ORF">GH714_041300</name>
</gene>
<dbReference type="PROSITE" id="PS50199">
    <property type="entry name" value="ZF_RANBP2_2"/>
    <property type="match status" value="2"/>
</dbReference>
<dbReference type="GO" id="GO:0008270">
    <property type="term" value="F:zinc ion binding"/>
    <property type="evidence" value="ECO:0007669"/>
    <property type="project" value="UniProtKB-KW"/>
</dbReference>
<dbReference type="Proteomes" id="UP000467840">
    <property type="component" value="Chromosome 6"/>
</dbReference>
<keyword evidence="4 6" id="KW-0862">Zinc</keyword>
<keyword evidence="10" id="KW-1185">Reference proteome</keyword>
<dbReference type="InterPro" id="IPR000571">
    <property type="entry name" value="Znf_CCCH"/>
</dbReference>
<comment type="caution">
    <text evidence="9">The sequence shown here is derived from an EMBL/GenBank/DDBJ whole genome shotgun (WGS) entry which is preliminary data.</text>
</comment>
<dbReference type="Gene3D" id="4.10.1060.10">
    <property type="entry name" value="Zinc finger, RanBP2-type"/>
    <property type="match status" value="2"/>
</dbReference>
<keyword evidence="1 6" id="KW-0479">Metal-binding</keyword>
<reference evidence="9 10" key="1">
    <citation type="journal article" date="2020" name="Mol. Plant">
        <title>The Chromosome-Based Rubber Tree Genome Provides New Insights into Spurge Genome Evolution and Rubber Biosynthesis.</title>
        <authorList>
            <person name="Liu J."/>
            <person name="Shi C."/>
            <person name="Shi C.C."/>
            <person name="Li W."/>
            <person name="Zhang Q.J."/>
            <person name="Zhang Y."/>
            <person name="Li K."/>
            <person name="Lu H.F."/>
            <person name="Shi C."/>
            <person name="Zhu S.T."/>
            <person name="Xiao Z.Y."/>
            <person name="Nan H."/>
            <person name="Yue Y."/>
            <person name="Zhu X.G."/>
            <person name="Wu Y."/>
            <person name="Hong X.N."/>
            <person name="Fan G.Y."/>
            <person name="Tong Y."/>
            <person name="Zhang D."/>
            <person name="Mao C.L."/>
            <person name="Liu Y.L."/>
            <person name="Hao S.J."/>
            <person name="Liu W.Q."/>
            <person name="Lv M.Q."/>
            <person name="Zhang H.B."/>
            <person name="Liu Y."/>
            <person name="Hu-Tang G.R."/>
            <person name="Wang J.P."/>
            <person name="Wang J.H."/>
            <person name="Sun Y.H."/>
            <person name="Ni S.B."/>
            <person name="Chen W.B."/>
            <person name="Zhang X.C."/>
            <person name="Jiao Y.N."/>
            <person name="Eichler E.E."/>
            <person name="Li G.H."/>
            <person name="Liu X."/>
            <person name="Gao L.Z."/>
        </authorList>
    </citation>
    <scope>NUCLEOTIDE SEQUENCE [LARGE SCALE GENOMIC DNA]</scope>
    <source>
        <strain evidence="10">cv. GT1</strain>
        <tissue evidence="9">Leaf</tissue>
    </source>
</reference>
<dbReference type="PANTHER" id="PTHR12547:SF121">
    <property type="entry name" value="ZINC FINGER CCCH DOMAIN-CONTAINING PROTEIN 39"/>
    <property type="match status" value="1"/>
</dbReference>
<feature type="domain" description="C3H1-type" evidence="7">
    <location>
        <begin position="281"/>
        <end position="309"/>
    </location>
</feature>
<dbReference type="InterPro" id="IPR036443">
    <property type="entry name" value="Znf_RanBP2_sf"/>
</dbReference>
<dbReference type="AlphaFoldDB" id="A0A6A6N0A1"/>
<dbReference type="PROSITE" id="PS01358">
    <property type="entry name" value="ZF_RANBP2_1"/>
    <property type="match status" value="2"/>
</dbReference>
<dbReference type="PROSITE" id="PS50103">
    <property type="entry name" value="ZF_C3H1"/>
    <property type="match status" value="2"/>
</dbReference>
<dbReference type="Pfam" id="PF25427">
    <property type="entry name" value="zf-CCCH_UNK"/>
    <property type="match status" value="1"/>
</dbReference>
<feature type="zinc finger region" description="C3H1-type" evidence="6">
    <location>
        <begin position="219"/>
        <end position="246"/>
    </location>
</feature>
<dbReference type="Pfam" id="PF00641">
    <property type="entry name" value="Zn_ribbon_RanBP"/>
    <property type="match status" value="1"/>
</dbReference>
<dbReference type="InterPro" id="IPR041367">
    <property type="entry name" value="Znf-CCCH_4"/>
</dbReference>
<dbReference type="InterPro" id="IPR045877">
    <property type="entry name" value="ZFP36-like"/>
</dbReference>
<evidence type="ECO:0000256" key="5">
    <source>
        <dbReference type="PROSITE-ProRule" id="PRU00322"/>
    </source>
</evidence>
<evidence type="ECO:0000313" key="10">
    <source>
        <dbReference type="Proteomes" id="UP000467840"/>
    </source>
</evidence>
<dbReference type="GO" id="GO:0010468">
    <property type="term" value="P:regulation of gene expression"/>
    <property type="evidence" value="ECO:0007669"/>
    <property type="project" value="UniProtKB-ARBA"/>
</dbReference>
<dbReference type="FunFam" id="4.10.1000.10:FF:000037">
    <property type="entry name" value="Zinc finger CCCH domain-containing protein 39"/>
    <property type="match status" value="1"/>
</dbReference>
<dbReference type="SMART" id="SM00547">
    <property type="entry name" value="ZnF_RBZ"/>
    <property type="match status" value="2"/>
</dbReference>
<dbReference type="EMBL" id="JAAGAX010000004">
    <property type="protein sequence ID" value="KAF2317976.1"/>
    <property type="molecule type" value="Genomic_DNA"/>
</dbReference>
<dbReference type="Gene3D" id="4.10.1000.10">
    <property type="entry name" value="Zinc finger, CCCH-type"/>
    <property type="match status" value="2"/>
</dbReference>
<feature type="domain" description="RanBP2-type" evidence="8">
    <location>
        <begin position="44"/>
        <end position="75"/>
    </location>
</feature>
<accession>A0A6A6N0A1</accession>
<dbReference type="InterPro" id="IPR036855">
    <property type="entry name" value="Znf_CCCH_sf"/>
</dbReference>
<dbReference type="InterPro" id="IPR001876">
    <property type="entry name" value="Znf_RanBP2"/>
</dbReference>